<dbReference type="PANTHER" id="PTHR24256">
    <property type="entry name" value="TRYPTASE-RELATED"/>
    <property type="match status" value="1"/>
</dbReference>
<dbReference type="Pfam" id="PF00089">
    <property type="entry name" value="Trypsin"/>
    <property type="match status" value="1"/>
</dbReference>
<evidence type="ECO:0000313" key="7">
    <source>
        <dbReference type="EMBL" id="KAK0412643.1"/>
    </source>
</evidence>
<dbReference type="AlphaFoldDB" id="A0AA39HV25"/>
<dbReference type="CDD" id="cd19941">
    <property type="entry name" value="TIL"/>
    <property type="match status" value="1"/>
</dbReference>
<dbReference type="EMBL" id="JAUCMV010000003">
    <property type="protein sequence ID" value="KAK0412643.1"/>
    <property type="molecule type" value="Genomic_DNA"/>
</dbReference>
<keyword evidence="2" id="KW-1015">Disulfide bond</keyword>
<evidence type="ECO:0000313" key="8">
    <source>
        <dbReference type="Proteomes" id="UP001175271"/>
    </source>
</evidence>
<feature type="chain" id="PRO_5041434605" description="Peptidase S1 domain-containing protein" evidence="5">
    <location>
        <begin position="23"/>
        <end position="349"/>
    </location>
</feature>
<keyword evidence="4" id="KW-0645">Protease</keyword>
<evidence type="ECO:0000256" key="5">
    <source>
        <dbReference type="SAM" id="SignalP"/>
    </source>
</evidence>
<dbReference type="GO" id="GO:0006508">
    <property type="term" value="P:proteolysis"/>
    <property type="evidence" value="ECO:0007669"/>
    <property type="project" value="UniProtKB-KW"/>
</dbReference>
<comment type="similarity">
    <text evidence="3">Belongs to the peptidase S1 family. CLIP subfamily.</text>
</comment>
<name>A0AA39HV25_9BILA</name>
<accession>A0AA39HV25</accession>
<dbReference type="InterPro" id="IPR043504">
    <property type="entry name" value="Peptidase_S1_PA_chymotrypsin"/>
</dbReference>
<keyword evidence="1" id="KW-0722">Serine protease inhibitor</keyword>
<keyword evidence="5" id="KW-0732">Signal</keyword>
<dbReference type="SMART" id="SM00020">
    <property type="entry name" value="Tryp_SPc"/>
    <property type="match status" value="1"/>
</dbReference>
<dbReference type="SUPFAM" id="SSF50494">
    <property type="entry name" value="Trypsin-like serine proteases"/>
    <property type="match status" value="1"/>
</dbReference>
<evidence type="ECO:0000256" key="4">
    <source>
        <dbReference type="RuleBase" id="RU363034"/>
    </source>
</evidence>
<dbReference type="GO" id="GO:0004252">
    <property type="term" value="F:serine-type endopeptidase activity"/>
    <property type="evidence" value="ECO:0007669"/>
    <property type="project" value="InterPro"/>
</dbReference>
<dbReference type="Proteomes" id="UP001175271">
    <property type="component" value="Unassembled WGS sequence"/>
</dbReference>
<keyword evidence="8" id="KW-1185">Reference proteome</keyword>
<proteinExistence type="inferred from homology"/>
<gene>
    <name evidence="7" type="ORF">QR680_006329</name>
</gene>
<reference evidence="7" key="1">
    <citation type="submission" date="2023-06" db="EMBL/GenBank/DDBJ databases">
        <title>Genomic analysis of the entomopathogenic nematode Steinernema hermaphroditum.</title>
        <authorList>
            <person name="Schwarz E.M."/>
            <person name="Heppert J.K."/>
            <person name="Baniya A."/>
            <person name="Schwartz H.T."/>
            <person name="Tan C.-H."/>
            <person name="Antoshechkin I."/>
            <person name="Sternberg P.W."/>
            <person name="Goodrich-Blair H."/>
            <person name="Dillman A.R."/>
        </authorList>
    </citation>
    <scope>NUCLEOTIDE SEQUENCE</scope>
    <source>
        <strain evidence="7">PS9179</strain>
        <tissue evidence="7">Whole animal</tissue>
    </source>
</reference>
<evidence type="ECO:0000256" key="3">
    <source>
        <dbReference type="ARBA" id="ARBA00024195"/>
    </source>
</evidence>
<dbReference type="PROSITE" id="PS00134">
    <property type="entry name" value="TRYPSIN_HIS"/>
    <property type="match status" value="1"/>
</dbReference>
<keyword evidence="1" id="KW-0646">Protease inhibitor</keyword>
<keyword evidence="4" id="KW-0378">Hydrolase</keyword>
<feature type="domain" description="Peptidase S1" evidence="6">
    <location>
        <begin position="88"/>
        <end position="309"/>
    </location>
</feature>
<dbReference type="InterPro" id="IPR018114">
    <property type="entry name" value="TRYPSIN_HIS"/>
</dbReference>
<evidence type="ECO:0000256" key="1">
    <source>
        <dbReference type="ARBA" id="ARBA00022900"/>
    </source>
</evidence>
<evidence type="ECO:0000256" key="2">
    <source>
        <dbReference type="ARBA" id="ARBA00023157"/>
    </source>
</evidence>
<dbReference type="Pfam" id="PF01826">
    <property type="entry name" value="TIL"/>
    <property type="match status" value="1"/>
</dbReference>
<dbReference type="GO" id="GO:0004867">
    <property type="term" value="F:serine-type endopeptidase inhibitor activity"/>
    <property type="evidence" value="ECO:0007669"/>
    <property type="project" value="UniProtKB-KW"/>
</dbReference>
<dbReference type="InterPro" id="IPR009003">
    <property type="entry name" value="Peptidase_S1_PA"/>
</dbReference>
<dbReference type="InterPro" id="IPR002919">
    <property type="entry name" value="TIL_dom"/>
</dbReference>
<evidence type="ECO:0000259" key="6">
    <source>
        <dbReference type="PROSITE" id="PS50240"/>
    </source>
</evidence>
<dbReference type="FunFam" id="2.40.10.10:FF:000068">
    <property type="entry name" value="transmembrane protease serine 2"/>
    <property type="match status" value="1"/>
</dbReference>
<organism evidence="7 8">
    <name type="scientific">Steinernema hermaphroditum</name>
    <dbReference type="NCBI Taxonomy" id="289476"/>
    <lineage>
        <taxon>Eukaryota</taxon>
        <taxon>Metazoa</taxon>
        <taxon>Ecdysozoa</taxon>
        <taxon>Nematoda</taxon>
        <taxon>Chromadorea</taxon>
        <taxon>Rhabditida</taxon>
        <taxon>Tylenchina</taxon>
        <taxon>Panagrolaimomorpha</taxon>
        <taxon>Strongyloidoidea</taxon>
        <taxon>Steinernematidae</taxon>
        <taxon>Steinernema</taxon>
    </lineage>
</organism>
<dbReference type="PROSITE" id="PS00135">
    <property type="entry name" value="TRYPSIN_SER"/>
    <property type="match status" value="1"/>
</dbReference>
<dbReference type="InterPro" id="IPR033116">
    <property type="entry name" value="TRYPSIN_SER"/>
</dbReference>
<dbReference type="Gene3D" id="2.40.10.10">
    <property type="entry name" value="Trypsin-like serine proteases"/>
    <property type="match status" value="1"/>
</dbReference>
<sequence length="349" mass="39402">MLWRRSAVVLFALFVLIASSEPLEERCAENELFDKCAGTCEATCKGRTPCVRQMCRGGCRCKDGFARDDDASCVRLKDLSTFDATKFIMAGRPSRHNAHPWFASLAFSNGTRYCGATVIGDRWLLTAAHCKLRNWLTRIFVGEDGGEFRKTHRVRKFITHRRFDINRTVDPFDIALIETRERIQFNDYVSPVHLPIRDLEIGTDAVVIGYGLTETTDPSDILLEGHSKIVECAANIPDAMICFGSVQGNACKGDSGGPLLRDDRHGDTWQYGIVSAGKYSEEEGRCNESHPSTFIRVSRFCDWIAQMTQREVRCRLNVDSNDRVTLSENCLISAFDHCLLWKHDFPCIV</sequence>
<dbReference type="InterPro" id="IPR001254">
    <property type="entry name" value="Trypsin_dom"/>
</dbReference>
<dbReference type="CDD" id="cd00190">
    <property type="entry name" value="Tryp_SPc"/>
    <property type="match status" value="1"/>
</dbReference>
<dbReference type="PRINTS" id="PR00722">
    <property type="entry name" value="CHYMOTRYPSIN"/>
</dbReference>
<dbReference type="SUPFAM" id="SSF57567">
    <property type="entry name" value="Serine protease inhibitors"/>
    <property type="match status" value="1"/>
</dbReference>
<feature type="signal peptide" evidence="5">
    <location>
        <begin position="1"/>
        <end position="22"/>
    </location>
</feature>
<keyword evidence="4" id="KW-0720">Serine protease</keyword>
<dbReference type="InterPro" id="IPR036084">
    <property type="entry name" value="Ser_inhib-like_sf"/>
</dbReference>
<dbReference type="Gene3D" id="2.10.25.10">
    <property type="entry name" value="Laminin"/>
    <property type="match status" value="1"/>
</dbReference>
<comment type="caution">
    <text evidence="7">The sequence shown here is derived from an EMBL/GenBank/DDBJ whole genome shotgun (WGS) entry which is preliminary data.</text>
</comment>
<dbReference type="InterPro" id="IPR001314">
    <property type="entry name" value="Peptidase_S1A"/>
</dbReference>
<dbReference type="PROSITE" id="PS50240">
    <property type="entry name" value="TRYPSIN_DOM"/>
    <property type="match status" value="1"/>
</dbReference>
<dbReference type="InterPro" id="IPR051487">
    <property type="entry name" value="Ser/Thr_Proteases_Immune/Dev"/>
</dbReference>
<protein>
    <recommendedName>
        <fullName evidence="6">Peptidase S1 domain-containing protein</fullName>
    </recommendedName>
</protein>